<feature type="transmembrane region" description="Helical" evidence="1">
    <location>
        <begin position="167"/>
        <end position="184"/>
    </location>
</feature>
<dbReference type="KEGG" id="surl:BI350_07245"/>
<feature type="transmembrane region" description="Helical" evidence="1">
    <location>
        <begin position="97"/>
        <end position="116"/>
    </location>
</feature>
<feature type="transmembrane region" description="Helical" evidence="1">
    <location>
        <begin position="204"/>
        <end position="224"/>
    </location>
</feature>
<organism evidence="2 3">
    <name type="scientific">Sporosarcina ureilytica</name>
    <dbReference type="NCBI Taxonomy" id="298596"/>
    <lineage>
        <taxon>Bacteria</taxon>
        <taxon>Bacillati</taxon>
        <taxon>Bacillota</taxon>
        <taxon>Bacilli</taxon>
        <taxon>Bacillales</taxon>
        <taxon>Caryophanaceae</taxon>
        <taxon>Sporosarcina</taxon>
    </lineage>
</organism>
<name>A0A1D8JF84_9BACL</name>
<feature type="transmembrane region" description="Helical" evidence="1">
    <location>
        <begin position="7"/>
        <end position="28"/>
    </location>
</feature>
<accession>A0A1D8JF84</accession>
<dbReference type="RefSeq" id="WP_075527484.1">
    <property type="nucleotide sequence ID" value="NZ_CP017560.1"/>
</dbReference>
<keyword evidence="1" id="KW-0472">Membrane</keyword>
<evidence type="ECO:0008006" key="4">
    <source>
        <dbReference type="Google" id="ProtNLM"/>
    </source>
</evidence>
<keyword evidence="1" id="KW-0812">Transmembrane</keyword>
<gene>
    <name evidence="2" type="ORF">BI350_07245</name>
</gene>
<feature type="transmembrane region" description="Helical" evidence="1">
    <location>
        <begin position="34"/>
        <end position="54"/>
    </location>
</feature>
<keyword evidence="1" id="KW-1133">Transmembrane helix</keyword>
<dbReference type="Proteomes" id="UP000185746">
    <property type="component" value="Chromosome"/>
</dbReference>
<feature type="transmembrane region" description="Helical" evidence="1">
    <location>
        <begin position="231"/>
        <end position="247"/>
    </location>
</feature>
<dbReference type="EMBL" id="CP017560">
    <property type="protein sequence ID" value="AOV07353.1"/>
    <property type="molecule type" value="Genomic_DNA"/>
</dbReference>
<proteinExistence type="predicted"/>
<evidence type="ECO:0000256" key="1">
    <source>
        <dbReference type="SAM" id="Phobius"/>
    </source>
</evidence>
<feature type="transmembrane region" description="Helical" evidence="1">
    <location>
        <begin position="253"/>
        <end position="272"/>
    </location>
</feature>
<reference evidence="2 3" key="1">
    <citation type="submission" date="2016-09" db="EMBL/GenBank/DDBJ databases">
        <title>Complete genome sequence of the Lysinibacillus sphaericus LMG 22257, a specie of Bacillus with ureolytic activity that can effectively biodeposit calcium carbonate.</title>
        <authorList>
            <person name="Yan W."/>
        </authorList>
    </citation>
    <scope>NUCLEOTIDE SEQUENCE [LARGE SCALE GENOMIC DNA]</scope>
    <source>
        <strain evidence="2 3">LMG 22257</strain>
    </source>
</reference>
<dbReference type="AlphaFoldDB" id="A0A1D8JF84"/>
<sequence>MNNFKDIIIYYLLMFPAILIGTIAMVSYGVAASIWIQNIFIWIVGTVAGSVYLIRGKESNLNKINLPVSIVFIALLAFPFWFNGLDGVHRWLTLGPIQVYIASIILPFIMIHLWKLALNNREGYVAGLITLIACILFLHPDANQLTAFICASAVIMWKTVRSWMIKALSFTLTVALVILSWVFLDDLAPVPYVEQILFLVSDLGHVWFVLGVLSLILLVLPFFLSGSTISISLGVYFLMTIIGTFIGNFPMPIMGYGISPIVGYFIAITWYIKNKEASISGFPK</sequence>
<evidence type="ECO:0000313" key="2">
    <source>
        <dbReference type="EMBL" id="AOV07353.1"/>
    </source>
</evidence>
<keyword evidence="3" id="KW-1185">Reference proteome</keyword>
<evidence type="ECO:0000313" key="3">
    <source>
        <dbReference type="Proteomes" id="UP000185746"/>
    </source>
</evidence>
<protein>
    <recommendedName>
        <fullName evidence="4">Cell division protein</fullName>
    </recommendedName>
</protein>
<feature type="transmembrane region" description="Helical" evidence="1">
    <location>
        <begin position="66"/>
        <end position="85"/>
    </location>
</feature>